<dbReference type="AlphaFoldDB" id="A0A8J2BLW1"/>
<evidence type="ECO:0000313" key="2">
    <source>
        <dbReference type="Proteomes" id="UP000663859"/>
    </source>
</evidence>
<gene>
    <name evidence="1" type="ORF">MPNT_160058</name>
</gene>
<protein>
    <submittedName>
        <fullName evidence="1">Uncharacterized protein</fullName>
    </submittedName>
</protein>
<keyword evidence="2" id="KW-1185">Reference proteome</keyword>
<proteinExistence type="predicted"/>
<evidence type="ECO:0000313" key="1">
    <source>
        <dbReference type="EMBL" id="CAF0694452.1"/>
    </source>
</evidence>
<name>A0A8J2BLW1_9BACT</name>
<dbReference type="Proteomes" id="UP000663859">
    <property type="component" value="Unassembled WGS sequence"/>
</dbReference>
<organism evidence="1 2">
    <name type="scientific">Candidatus Methylacidithermus pantelleriae</name>
    <dbReference type="NCBI Taxonomy" id="2744239"/>
    <lineage>
        <taxon>Bacteria</taxon>
        <taxon>Pseudomonadati</taxon>
        <taxon>Verrucomicrobiota</taxon>
        <taxon>Methylacidiphilae</taxon>
        <taxon>Methylacidiphilales</taxon>
        <taxon>Methylacidiphilaceae</taxon>
        <taxon>Candidatus Methylacidithermus</taxon>
    </lineage>
</organism>
<accession>A0A8J2BLW1</accession>
<sequence length="109" mass="12010">MFELGTQSQPWETGAGIRVRFYHAWGRGPIGAGLNSFSGFSAVIDHILPLVFLVVPNTETLPRATGTRYPGDLTHIGGCFPGSAWRFHCPCGPARHLHAMRSRGFYVLR</sequence>
<dbReference type="EMBL" id="CAJNOB010000008">
    <property type="protein sequence ID" value="CAF0694452.1"/>
    <property type="molecule type" value="Genomic_DNA"/>
</dbReference>
<comment type="caution">
    <text evidence="1">The sequence shown here is derived from an EMBL/GenBank/DDBJ whole genome shotgun (WGS) entry which is preliminary data.</text>
</comment>
<reference evidence="1" key="1">
    <citation type="submission" date="2021-02" db="EMBL/GenBank/DDBJ databases">
        <authorList>
            <person name="Cremers G."/>
            <person name="Picone N."/>
        </authorList>
    </citation>
    <scope>NUCLEOTIDE SEQUENCE</scope>
    <source>
        <strain evidence="1">PQ17</strain>
    </source>
</reference>